<organism evidence="2 3">
    <name type="scientific">Olleya aquimaris</name>
    <dbReference type="NCBI Taxonomy" id="639310"/>
    <lineage>
        <taxon>Bacteria</taxon>
        <taxon>Pseudomonadati</taxon>
        <taxon>Bacteroidota</taxon>
        <taxon>Flavobacteriia</taxon>
        <taxon>Flavobacteriales</taxon>
        <taxon>Flavobacteriaceae</taxon>
    </lineage>
</organism>
<keyword evidence="3" id="KW-1185">Reference proteome</keyword>
<dbReference type="EMBL" id="QLLO01000003">
    <property type="protein sequence ID" value="RAJ16372.1"/>
    <property type="molecule type" value="Genomic_DNA"/>
</dbReference>
<keyword evidence="2" id="KW-0255">Endonuclease</keyword>
<dbReference type="PANTHER" id="PTHR43581">
    <property type="entry name" value="ATP/GTP PHOSPHATASE"/>
    <property type="match status" value="1"/>
</dbReference>
<dbReference type="Gene3D" id="3.40.50.300">
    <property type="entry name" value="P-loop containing nucleotide triphosphate hydrolases"/>
    <property type="match status" value="1"/>
</dbReference>
<gene>
    <name evidence="2" type="ORF">LY08_01232</name>
</gene>
<evidence type="ECO:0000313" key="2">
    <source>
        <dbReference type="EMBL" id="RAJ16372.1"/>
    </source>
</evidence>
<feature type="domain" description="Endonuclease GajA/Old nuclease/RecF-like AAA" evidence="1">
    <location>
        <begin position="1"/>
        <end position="374"/>
    </location>
</feature>
<dbReference type="AlphaFoldDB" id="A0A327RK46"/>
<protein>
    <submittedName>
        <fullName evidence="2">Putative ATP-dependent endonuclease of OLD family</fullName>
    </submittedName>
</protein>
<dbReference type="PANTHER" id="PTHR43581:SF2">
    <property type="entry name" value="EXCINUCLEASE ATPASE SUBUNIT"/>
    <property type="match status" value="1"/>
</dbReference>
<keyword evidence="2" id="KW-0378">Hydrolase</keyword>
<sequence length="597" mass="68594">MKLKNIAITNYRGVKNKQEVPLRSLSSVVGKNDAGKSIVLNAIATFLDAKNYSVVDSDFNDIDSSIVFQVVFEHSNLKEILEAKIKSKIKKADGLEEFLNDFIFDGTIIYEREISKSGKVYTKESILIKDFDDEEFANLYFKTDEELNKIIADNTIVIPVEGKGRNSKIEKIKHIKEFAITKGVQIEGKFIVDSFKINSLFPQVELFVSDYGLEADTKFKTNSVTEISDYFNRETQDETQRLRVIENEIEAEMQNEADSIKSFMSDYTSSLQKVEIKPQITWKDAIKNVDVRFQFDGDANPIPMSHKGTGYRRLFMVARFRYLAEKNKGNNIVYLIEEPETFLHPSAQEDLLNALKELSEENQIVITTHSPVFAGATNPESVILCKKDGQTVYEYATEATKEDFVFKIIDELGIKPSFNLRDSFEKILFVEGKDDAIAYKLICQKLFDKDLEENVLVLPTGGSSVDSFINISYFKKNGRELFLLLDSDKGLSIRNPKKPLIQAQSIVNFNSNFGTGYALHKSNLESYYHPRVLEDFYFRLKPYEIHFFGEDEDLQEFFKEKGIKKKDNINIFNSMTKEQFEEVLEQELIDFLEKIIS</sequence>
<dbReference type="InterPro" id="IPR051396">
    <property type="entry name" value="Bact_Antivir_Def_Nuclease"/>
</dbReference>
<accession>A0A327RK46</accession>
<evidence type="ECO:0000259" key="1">
    <source>
        <dbReference type="Pfam" id="PF13175"/>
    </source>
</evidence>
<dbReference type="OrthoDB" id="9792800at2"/>
<dbReference type="InterPro" id="IPR027417">
    <property type="entry name" value="P-loop_NTPase"/>
</dbReference>
<dbReference type="Pfam" id="PF13175">
    <property type="entry name" value="AAA_15"/>
    <property type="match status" value="1"/>
</dbReference>
<keyword evidence="2" id="KW-0540">Nuclease</keyword>
<dbReference type="GO" id="GO:0004519">
    <property type="term" value="F:endonuclease activity"/>
    <property type="evidence" value="ECO:0007669"/>
    <property type="project" value="UniProtKB-KW"/>
</dbReference>
<dbReference type="SUPFAM" id="SSF52540">
    <property type="entry name" value="P-loop containing nucleoside triphosphate hydrolases"/>
    <property type="match status" value="1"/>
</dbReference>
<reference evidence="2 3" key="1">
    <citation type="submission" date="2018-06" db="EMBL/GenBank/DDBJ databases">
        <title>Genomic Encyclopedia of Archaeal and Bacterial Type Strains, Phase II (KMG-II): from individual species to whole genera.</title>
        <authorList>
            <person name="Goeker M."/>
        </authorList>
    </citation>
    <scope>NUCLEOTIDE SEQUENCE [LARGE SCALE GENOMIC DNA]</scope>
    <source>
        <strain evidence="2 3">DSM 24464</strain>
    </source>
</reference>
<proteinExistence type="predicted"/>
<comment type="caution">
    <text evidence="2">The sequence shown here is derived from an EMBL/GenBank/DDBJ whole genome shotgun (WGS) entry which is preliminary data.</text>
</comment>
<name>A0A327RK46_9FLAO</name>
<dbReference type="Proteomes" id="UP000248703">
    <property type="component" value="Unassembled WGS sequence"/>
</dbReference>
<evidence type="ECO:0000313" key="3">
    <source>
        <dbReference type="Proteomes" id="UP000248703"/>
    </source>
</evidence>
<dbReference type="InterPro" id="IPR041685">
    <property type="entry name" value="AAA_GajA/Old/RecF-like"/>
</dbReference>
<dbReference type="RefSeq" id="WP_111659560.1">
    <property type="nucleotide sequence ID" value="NZ_QLLO01000003.1"/>
</dbReference>